<dbReference type="Proteomes" id="UP000477951">
    <property type="component" value="Unassembled WGS sequence"/>
</dbReference>
<reference evidence="1 2" key="1">
    <citation type="submission" date="2019-12" db="EMBL/GenBank/DDBJ databases">
        <title>Whole-genome sequencing of Allorhizobium vitis.</title>
        <authorList>
            <person name="Gan H.M."/>
            <person name="Szegedi E."/>
            <person name="Burr T."/>
            <person name="Savka M.A."/>
        </authorList>
    </citation>
    <scope>NUCLEOTIDE SEQUENCE [LARGE SCALE GENOMIC DNA]</scope>
    <source>
        <strain evidence="1 2">CG516</strain>
    </source>
</reference>
<dbReference type="EMBL" id="WPHR01000056">
    <property type="protein sequence ID" value="MUZ76210.1"/>
    <property type="molecule type" value="Genomic_DNA"/>
</dbReference>
<organism evidence="1 2">
    <name type="scientific">Agrobacterium vitis</name>
    <name type="common">Rhizobium vitis</name>
    <dbReference type="NCBI Taxonomy" id="373"/>
    <lineage>
        <taxon>Bacteria</taxon>
        <taxon>Pseudomonadati</taxon>
        <taxon>Pseudomonadota</taxon>
        <taxon>Alphaproteobacteria</taxon>
        <taxon>Hyphomicrobiales</taxon>
        <taxon>Rhizobiaceae</taxon>
        <taxon>Rhizobium/Agrobacterium group</taxon>
        <taxon>Agrobacterium</taxon>
    </lineage>
</organism>
<sequence length="63" mass="7109">MSNTWTRLQAETEPSALLDAAKKTPQIVEDTDGRFILTYDRGVKRSVKEWANLPGTLEDSDEL</sequence>
<proteinExistence type="predicted"/>
<name>A0A6L6VK88_AGRVI</name>
<dbReference type="RefSeq" id="WP_156616666.1">
    <property type="nucleotide sequence ID" value="NZ_WPHR01000056.1"/>
</dbReference>
<evidence type="ECO:0000313" key="2">
    <source>
        <dbReference type="Proteomes" id="UP000477951"/>
    </source>
</evidence>
<comment type="caution">
    <text evidence="1">The sequence shown here is derived from an EMBL/GenBank/DDBJ whole genome shotgun (WGS) entry which is preliminary data.</text>
</comment>
<gene>
    <name evidence="1" type="ORF">GOZ90_26630</name>
</gene>
<accession>A0A6L6VK88</accession>
<dbReference type="AlphaFoldDB" id="A0A6L6VK88"/>
<evidence type="ECO:0000313" key="1">
    <source>
        <dbReference type="EMBL" id="MUZ76210.1"/>
    </source>
</evidence>
<protein>
    <submittedName>
        <fullName evidence="1">Uncharacterized protein</fullName>
    </submittedName>
</protein>